<keyword evidence="2" id="KW-1133">Transmembrane helix</keyword>
<dbReference type="SUPFAM" id="SSF48452">
    <property type="entry name" value="TPR-like"/>
    <property type="match status" value="2"/>
</dbReference>
<evidence type="ECO:0000313" key="3">
    <source>
        <dbReference type="EMBL" id="EMI29368.1"/>
    </source>
</evidence>
<keyword evidence="2" id="KW-0472">Membrane</keyword>
<evidence type="ECO:0008006" key="5">
    <source>
        <dbReference type="Google" id="ProtNLM"/>
    </source>
</evidence>
<accession>M5SCJ4</accession>
<dbReference type="Proteomes" id="UP000011996">
    <property type="component" value="Unassembled WGS sequence"/>
</dbReference>
<evidence type="ECO:0000313" key="4">
    <source>
        <dbReference type="Proteomes" id="UP000011996"/>
    </source>
</evidence>
<sequence length="497" mass="55614">MLSSQPNMYRSSILRIGNAIALNAVGLMKACFVLVPIFFITGCHTENSESASKRAASTKTDSHQNGASPEIAGATKEPNPESKTQPSTSQVDKEETPEIDVFTLHNDAAVALQADDHDKAYQLARQAMRIAPSDPTSVFLMARVLGRRNRFPEAIQMLDKLALTAPDARLPVLGQTAQWMVQFGMWKEAEQRFQTLLQEAPEATLVHRKLAELFVRQGRASEATEHLKTLCRLGDIEEIELRHLLAGGQPLHGDTALDELSPIGHRGKAMYAISREEWELARTELEALESRSAETLSILGRVYVHLDDNDSLNNWREEATQSELPDSESYFPKGAILAGQETHATAVRLLSKAVLFDQTDSDAYRLLSHSLLAVDRPNESKDAAKRFELISETKRIGREMSLTEDRDDSKFQSLIDSLDELQRPWESLHWSSVRLAYAKTNNSLTENELDRLASQIKERSIKLNSEGWIPDRQFVTCGIDLDSLEQTDSPIDTLPRK</sequence>
<dbReference type="InterPro" id="IPR011990">
    <property type="entry name" value="TPR-like_helical_dom_sf"/>
</dbReference>
<evidence type="ECO:0000256" key="1">
    <source>
        <dbReference type="SAM" id="MobiDB-lite"/>
    </source>
</evidence>
<keyword evidence="2" id="KW-0812">Transmembrane</keyword>
<evidence type="ECO:0000256" key="2">
    <source>
        <dbReference type="SAM" id="Phobius"/>
    </source>
</evidence>
<feature type="compositionally biased region" description="Polar residues" evidence="1">
    <location>
        <begin position="81"/>
        <end position="90"/>
    </location>
</feature>
<comment type="caution">
    <text evidence="3">The sequence shown here is derived from an EMBL/GenBank/DDBJ whole genome shotgun (WGS) entry which is preliminary data.</text>
</comment>
<reference evidence="3 4" key="1">
    <citation type="journal article" date="2013" name="Mar. Genomics">
        <title>Expression of sulfatases in Rhodopirellula baltica and the diversity of sulfatases in the genus Rhodopirellula.</title>
        <authorList>
            <person name="Wegner C.E."/>
            <person name="Richter-Heitmann T."/>
            <person name="Klindworth A."/>
            <person name="Klockow C."/>
            <person name="Richter M."/>
            <person name="Achstetter T."/>
            <person name="Glockner F.O."/>
            <person name="Harder J."/>
        </authorList>
    </citation>
    <scope>NUCLEOTIDE SEQUENCE [LARGE SCALE GENOMIC DNA]</scope>
    <source>
        <strain evidence="3 4">SH398</strain>
    </source>
</reference>
<feature type="compositionally biased region" description="Polar residues" evidence="1">
    <location>
        <begin position="51"/>
        <end position="67"/>
    </location>
</feature>
<dbReference type="InterPro" id="IPR027039">
    <property type="entry name" value="Crtac1"/>
</dbReference>
<gene>
    <name evidence="3" type="ORF">RESH_00088</name>
</gene>
<dbReference type="STRING" id="1263868.RESH_00088"/>
<dbReference type="AlphaFoldDB" id="M5SCJ4"/>
<name>M5SCJ4_9BACT</name>
<dbReference type="EMBL" id="ANOF01000003">
    <property type="protein sequence ID" value="EMI29368.1"/>
    <property type="molecule type" value="Genomic_DNA"/>
</dbReference>
<dbReference type="PANTHER" id="PTHR16026">
    <property type="entry name" value="CARTILAGE ACIDIC PROTEIN 1"/>
    <property type="match status" value="1"/>
</dbReference>
<protein>
    <recommendedName>
        <fullName evidence="5">TPR repeat-containing protein</fullName>
    </recommendedName>
</protein>
<feature type="transmembrane region" description="Helical" evidence="2">
    <location>
        <begin position="20"/>
        <end position="40"/>
    </location>
</feature>
<feature type="region of interest" description="Disordered" evidence="1">
    <location>
        <begin position="51"/>
        <end position="95"/>
    </location>
</feature>
<dbReference type="PATRIC" id="fig|1263868.3.peg.98"/>
<proteinExistence type="predicted"/>
<organism evidence="3 4">
    <name type="scientific">Rhodopirellula europaea SH398</name>
    <dbReference type="NCBI Taxonomy" id="1263868"/>
    <lineage>
        <taxon>Bacteria</taxon>
        <taxon>Pseudomonadati</taxon>
        <taxon>Planctomycetota</taxon>
        <taxon>Planctomycetia</taxon>
        <taxon>Pirellulales</taxon>
        <taxon>Pirellulaceae</taxon>
        <taxon>Rhodopirellula</taxon>
    </lineage>
</organism>
<dbReference type="PANTHER" id="PTHR16026:SF0">
    <property type="entry name" value="CARTILAGE ACIDIC PROTEIN 1"/>
    <property type="match status" value="1"/>
</dbReference>
<dbReference type="Pfam" id="PF14559">
    <property type="entry name" value="TPR_19"/>
    <property type="match status" value="2"/>
</dbReference>
<dbReference type="Gene3D" id="1.25.40.10">
    <property type="entry name" value="Tetratricopeptide repeat domain"/>
    <property type="match status" value="2"/>
</dbReference>